<name>M1DDG2_SOLTU</name>
<evidence type="ECO:0000313" key="2">
    <source>
        <dbReference type="Proteomes" id="UP000011115"/>
    </source>
</evidence>
<dbReference type="InParanoid" id="M1DDG2"/>
<reference evidence="1" key="2">
    <citation type="submission" date="2015-06" db="UniProtKB">
        <authorList>
            <consortium name="EnsemblPlants"/>
        </authorList>
    </citation>
    <scope>IDENTIFICATION</scope>
    <source>
        <strain evidence="1">DM1-3 516 R44</strain>
    </source>
</reference>
<sequence>MDHRLWMYDMHYETGGCLKVEFIDCVRGFIEHTMTLDIFKNNGLPRYFVWVVHVERDGLNGMFYNSMPVDEHYMLAPHDQIRVEHDDKVEQDKVKHDKVHEMINDAFGVQGGMKP</sequence>
<dbReference type="AlphaFoldDB" id="M1DDG2"/>
<dbReference type="Gramene" id="PGSC0003DMT400087255">
    <property type="protein sequence ID" value="PGSC0003DMT400087255"/>
    <property type="gene ID" value="PGSC0003DMG400036826"/>
</dbReference>
<keyword evidence="2" id="KW-1185">Reference proteome</keyword>
<dbReference type="Proteomes" id="UP000011115">
    <property type="component" value="Unassembled WGS sequence"/>
</dbReference>
<organism evidence="1 2">
    <name type="scientific">Solanum tuberosum</name>
    <name type="common">Potato</name>
    <dbReference type="NCBI Taxonomy" id="4113"/>
    <lineage>
        <taxon>Eukaryota</taxon>
        <taxon>Viridiplantae</taxon>
        <taxon>Streptophyta</taxon>
        <taxon>Embryophyta</taxon>
        <taxon>Tracheophyta</taxon>
        <taxon>Spermatophyta</taxon>
        <taxon>Magnoliopsida</taxon>
        <taxon>eudicotyledons</taxon>
        <taxon>Gunneridae</taxon>
        <taxon>Pentapetalae</taxon>
        <taxon>asterids</taxon>
        <taxon>lamiids</taxon>
        <taxon>Solanales</taxon>
        <taxon>Solanaceae</taxon>
        <taxon>Solanoideae</taxon>
        <taxon>Solaneae</taxon>
        <taxon>Solanum</taxon>
    </lineage>
</organism>
<protein>
    <submittedName>
        <fullName evidence="1">Uncharacterized protein</fullName>
    </submittedName>
</protein>
<dbReference type="HOGENOM" id="CLU_2113241_0_0_1"/>
<accession>M1DDG2</accession>
<reference evidence="2" key="1">
    <citation type="journal article" date="2011" name="Nature">
        <title>Genome sequence and analysis of the tuber crop potato.</title>
        <authorList>
            <consortium name="The Potato Genome Sequencing Consortium"/>
        </authorList>
    </citation>
    <scope>NUCLEOTIDE SEQUENCE [LARGE SCALE GENOMIC DNA]</scope>
    <source>
        <strain evidence="2">cv. DM1-3 516 R44</strain>
    </source>
</reference>
<proteinExistence type="predicted"/>
<dbReference type="EnsemblPlants" id="PGSC0003DMT400087255">
    <property type="protein sequence ID" value="PGSC0003DMT400087255"/>
    <property type="gene ID" value="PGSC0003DMG400036826"/>
</dbReference>
<evidence type="ECO:0000313" key="1">
    <source>
        <dbReference type="EnsemblPlants" id="PGSC0003DMT400087255"/>
    </source>
</evidence>
<dbReference type="PaxDb" id="4113-PGSC0003DMT400087255"/>